<feature type="compositionally biased region" description="Polar residues" evidence="1">
    <location>
        <begin position="57"/>
        <end position="74"/>
    </location>
</feature>
<dbReference type="AlphaFoldDB" id="D9SIQ8"/>
<feature type="region of interest" description="Disordered" evidence="1">
    <location>
        <begin position="1"/>
        <end position="43"/>
    </location>
</feature>
<evidence type="ECO:0000256" key="1">
    <source>
        <dbReference type="SAM" id="MobiDB-lite"/>
    </source>
</evidence>
<protein>
    <submittedName>
        <fullName evidence="2">Uncharacterized protein</fullName>
    </submittedName>
</protein>
<evidence type="ECO:0000313" key="3">
    <source>
        <dbReference type="Proteomes" id="UP000001235"/>
    </source>
</evidence>
<accession>D9SIQ8</accession>
<sequence>MAISSVSINPPSSGQISSPISQIFSNQATPVTDRAKSSADTPPSTIVTLSAQAQKLSQTQTQTNENSLTYSVQKSSTDQDNDSDNSSTGNVKAVPKEANEAIGIQFIAGEFKGGRISTYA</sequence>
<evidence type="ECO:0000313" key="2">
    <source>
        <dbReference type="EMBL" id="ADL56221.1"/>
    </source>
</evidence>
<dbReference type="HOGENOM" id="CLU_2046282_0_0_4"/>
<feature type="compositionally biased region" description="Low complexity" evidence="1">
    <location>
        <begin position="7"/>
        <end position="27"/>
    </location>
</feature>
<dbReference type="EMBL" id="CP002159">
    <property type="protein sequence ID" value="ADL56221.1"/>
    <property type="molecule type" value="Genomic_DNA"/>
</dbReference>
<reference evidence="2 3" key="1">
    <citation type="submission" date="2010-08" db="EMBL/GenBank/DDBJ databases">
        <title>Complete sequence of Gallionella capsiferriformans ES-2.</title>
        <authorList>
            <consortium name="US DOE Joint Genome Institute"/>
            <person name="Lucas S."/>
            <person name="Copeland A."/>
            <person name="Lapidus A."/>
            <person name="Cheng J.-F."/>
            <person name="Bruce D."/>
            <person name="Goodwin L."/>
            <person name="Pitluck S."/>
            <person name="Chertkov O."/>
            <person name="Davenport K.W."/>
            <person name="Detter J.C."/>
            <person name="Han C."/>
            <person name="Tapia R."/>
            <person name="Land M."/>
            <person name="Hauser L."/>
            <person name="Chang Y.-J."/>
            <person name="Jeffries C."/>
            <person name="Kyrpides N."/>
            <person name="Ivanova N."/>
            <person name="Mikhailova N."/>
            <person name="Shelobolina E.S."/>
            <person name="Picardal F."/>
            <person name="Roden E."/>
            <person name="Emerson D."/>
            <person name="Woyke T."/>
        </authorList>
    </citation>
    <scope>NUCLEOTIDE SEQUENCE [LARGE SCALE GENOMIC DNA]</scope>
    <source>
        <strain evidence="2 3">ES-2</strain>
    </source>
</reference>
<organism evidence="2 3">
    <name type="scientific">Gallionella capsiferriformans (strain ES-2)</name>
    <name type="common">Gallionella ferruginea capsiferriformans (strain ES-2)</name>
    <dbReference type="NCBI Taxonomy" id="395494"/>
    <lineage>
        <taxon>Bacteria</taxon>
        <taxon>Pseudomonadati</taxon>
        <taxon>Pseudomonadota</taxon>
        <taxon>Betaproteobacteria</taxon>
        <taxon>Nitrosomonadales</taxon>
        <taxon>Gallionellaceae</taxon>
        <taxon>Gallionella</taxon>
    </lineage>
</organism>
<dbReference type="RefSeq" id="WP_013294145.1">
    <property type="nucleotide sequence ID" value="NC_014394.1"/>
</dbReference>
<proteinExistence type="predicted"/>
<dbReference type="Proteomes" id="UP000001235">
    <property type="component" value="Chromosome"/>
</dbReference>
<dbReference type="KEGG" id="gca:Galf_2217"/>
<keyword evidence="3" id="KW-1185">Reference proteome</keyword>
<gene>
    <name evidence="2" type="ordered locus">Galf_2217</name>
</gene>
<feature type="region of interest" description="Disordered" evidence="1">
    <location>
        <begin position="57"/>
        <end position="95"/>
    </location>
</feature>
<dbReference type="STRING" id="395494.Galf_2217"/>
<name>D9SIQ8_GALCS</name>